<gene>
    <name evidence="1" type="ORF">TCDM_10291</name>
</gene>
<evidence type="ECO:0000313" key="1">
    <source>
        <dbReference type="EMBL" id="ESS62072.1"/>
    </source>
</evidence>
<dbReference type="VEuPathDB" id="TriTrypDB:TCDM_10291"/>
<dbReference type="EMBL" id="AYLP01000213">
    <property type="protein sequence ID" value="ESS62072.1"/>
    <property type="molecule type" value="Genomic_DNA"/>
</dbReference>
<sequence>MGSSQRCARGGAVGHLPNTSCGWHCWWKRVGAPCDGAVGTIGAGEGRHTTIFSEGHSIVGRTHRRRVVLRKEEEEDCLPRRRVDVCNFTP</sequence>
<comment type="caution">
    <text evidence="1">The sequence shown here is derived from an EMBL/GenBank/DDBJ whole genome shotgun (WGS) entry which is preliminary data.</text>
</comment>
<name>V5B7W8_TRYCR</name>
<dbReference type="Proteomes" id="UP000017861">
    <property type="component" value="Unassembled WGS sequence"/>
</dbReference>
<reference evidence="1 2" key="1">
    <citation type="journal article" date="2014" name="Genome Announc.">
        <title>Trypanosoma cruzi Clone Dm28c Draft Genome Sequence.</title>
        <authorList>
            <person name="Grisard E.C."/>
            <person name="Teixeira S.M."/>
            <person name="de Almeida L.G."/>
            <person name="Stoco P.H."/>
            <person name="Gerber A.L."/>
            <person name="Talavera-Lopez C."/>
            <person name="Lima O.C."/>
            <person name="Andersson B."/>
            <person name="de Vasconcelos A.T."/>
        </authorList>
    </citation>
    <scope>NUCLEOTIDE SEQUENCE [LARGE SCALE GENOMIC DNA]</scope>
    <source>
        <strain evidence="1 2">Dm28c</strain>
    </source>
</reference>
<evidence type="ECO:0000313" key="2">
    <source>
        <dbReference type="Proteomes" id="UP000017861"/>
    </source>
</evidence>
<dbReference type="AlphaFoldDB" id="V5B7W8"/>
<organism evidence="1 2">
    <name type="scientific">Trypanosoma cruzi Dm28c</name>
    <dbReference type="NCBI Taxonomy" id="1416333"/>
    <lineage>
        <taxon>Eukaryota</taxon>
        <taxon>Discoba</taxon>
        <taxon>Euglenozoa</taxon>
        <taxon>Kinetoplastea</taxon>
        <taxon>Metakinetoplastina</taxon>
        <taxon>Trypanosomatida</taxon>
        <taxon>Trypanosomatidae</taxon>
        <taxon>Trypanosoma</taxon>
        <taxon>Schizotrypanum</taxon>
    </lineage>
</organism>
<proteinExistence type="predicted"/>
<protein>
    <submittedName>
        <fullName evidence="1">Uncharacterized protein</fullName>
    </submittedName>
</protein>
<accession>V5B7W8</accession>